<evidence type="ECO:0000313" key="6">
    <source>
        <dbReference type="EMBL" id="QAA77051.1"/>
    </source>
</evidence>
<dbReference type="GO" id="GO:0051536">
    <property type="term" value="F:iron-sulfur cluster binding"/>
    <property type="evidence" value="ECO:0007669"/>
    <property type="project" value="UniProtKB-KW"/>
</dbReference>
<organism evidence="6 7">
    <name type="scientific">Bipolaricaulis sibiricus</name>
    <dbReference type="NCBI Taxonomy" id="2501609"/>
    <lineage>
        <taxon>Bacteria</taxon>
        <taxon>Candidatus Bipolaricaulota</taxon>
        <taxon>Candidatus Bipolaricaulia</taxon>
        <taxon>Candidatus Bipolaricaulales</taxon>
        <taxon>Candidatus Bipolaricaulaceae</taxon>
        <taxon>Candidatus Bipolaricaulis</taxon>
    </lineage>
</organism>
<dbReference type="PANTHER" id="PTHR43524:SF1">
    <property type="entry name" value="RADICAL SAM SUPERFAMILY PROTEIN"/>
    <property type="match status" value="1"/>
</dbReference>
<dbReference type="KEGG" id="bih:BIP78_1285"/>
<gene>
    <name evidence="6" type="ORF">BIP78_1285</name>
</gene>
<evidence type="ECO:0000256" key="4">
    <source>
        <dbReference type="ARBA" id="ARBA00023014"/>
    </source>
</evidence>
<keyword evidence="2" id="KW-0479">Metal-binding</keyword>
<dbReference type="GO" id="GO:0003824">
    <property type="term" value="F:catalytic activity"/>
    <property type="evidence" value="ECO:0007669"/>
    <property type="project" value="InterPro"/>
</dbReference>
<dbReference type="EMBL" id="CP034928">
    <property type="protein sequence ID" value="QAA77051.1"/>
    <property type="molecule type" value="Genomic_DNA"/>
</dbReference>
<dbReference type="InterPro" id="IPR023885">
    <property type="entry name" value="4Fe4S-binding_SPASM_dom"/>
</dbReference>
<protein>
    <recommendedName>
        <fullName evidence="5">Radical SAM core domain-containing protein</fullName>
    </recommendedName>
</protein>
<dbReference type="InterPro" id="IPR007197">
    <property type="entry name" value="rSAM"/>
</dbReference>
<dbReference type="SUPFAM" id="SSF102114">
    <property type="entry name" value="Radical SAM enzymes"/>
    <property type="match status" value="1"/>
</dbReference>
<dbReference type="InterPro" id="IPR058240">
    <property type="entry name" value="rSAM_sf"/>
</dbReference>
<evidence type="ECO:0000313" key="7">
    <source>
        <dbReference type="Proteomes" id="UP000287233"/>
    </source>
</evidence>
<evidence type="ECO:0000256" key="2">
    <source>
        <dbReference type="ARBA" id="ARBA00022723"/>
    </source>
</evidence>
<dbReference type="GO" id="GO:0046872">
    <property type="term" value="F:metal ion binding"/>
    <property type="evidence" value="ECO:0007669"/>
    <property type="project" value="UniProtKB-KW"/>
</dbReference>
<evidence type="ECO:0000256" key="1">
    <source>
        <dbReference type="ARBA" id="ARBA00022691"/>
    </source>
</evidence>
<accession>A0A410FVR4</accession>
<reference evidence="7" key="1">
    <citation type="submission" date="2018-12" db="EMBL/GenBank/DDBJ databases">
        <title>Complete genome sequence of an uncultured bacterium of the candidate phylum Bipolaricaulota.</title>
        <authorList>
            <person name="Kadnikov V.V."/>
            <person name="Mardanov A.V."/>
            <person name="Beletsky A.V."/>
            <person name="Frank Y.A."/>
            <person name="Karnachuk O.V."/>
            <person name="Ravin N.V."/>
        </authorList>
    </citation>
    <scope>NUCLEOTIDE SEQUENCE [LARGE SCALE GENOMIC DNA]</scope>
</reference>
<keyword evidence="3" id="KW-0408">Iron</keyword>
<dbReference type="CDD" id="cd01335">
    <property type="entry name" value="Radical_SAM"/>
    <property type="match status" value="1"/>
</dbReference>
<evidence type="ECO:0000259" key="5">
    <source>
        <dbReference type="PROSITE" id="PS51918"/>
    </source>
</evidence>
<dbReference type="Gene3D" id="3.20.20.70">
    <property type="entry name" value="Aldolase class I"/>
    <property type="match status" value="1"/>
</dbReference>
<feature type="domain" description="Radical SAM core" evidence="5">
    <location>
        <begin position="117"/>
        <end position="330"/>
    </location>
</feature>
<keyword evidence="4" id="KW-0411">Iron-sulfur</keyword>
<evidence type="ECO:0000256" key="3">
    <source>
        <dbReference type="ARBA" id="ARBA00023004"/>
    </source>
</evidence>
<dbReference type="PANTHER" id="PTHR43524">
    <property type="entry name" value="RADICAL SAM SUPERFAMILY PROTEIN"/>
    <property type="match status" value="1"/>
</dbReference>
<dbReference type="SFLD" id="SFLDS00029">
    <property type="entry name" value="Radical_SAM"/>
    <property type="match status" value="1"/>
</dbReference>
<dbReference type="Pfam" id="PF04055">
    <property type="entry name" value="Radical_SAM"/>
    <property type="match status" value="1"/>
</dbReference>
<proteinExistence type="predicted"/>
<dbReference type="SFLD" id="SFLDG01067">
    <property type="entry name" value="SPASM/twitch_domain_containing"/>
    <property type="match status" value="1"/>
</dbReference>
<dbReference type="InterPro" id="IPR013785">
    <property type="entry name" value="Aldolase_TIM"/>
</dbReference>
<keyword evidence="1" id="KW-0949">S-adenosyl-L-methionine</keyword>
<sequence length="495" mass="55896">MTSRAVGRWLLAGPAGTAAFLLAAEILRGPRTRRYLFTRVERRLRERLADPPVPPPWRARDRERTLLALGALRSLDRTLARGTLSPHVLRAIVRLWGRAGLVPNRATRSGRRFARHHGAPPPWFLVLAPTQACNLRCPDCYAEAGADVHLPWPVLDRVLAEARERWDARLVVLSGGEPLLYRSEGHDVLDLVARHRRFLYLMFTNGTLITPDVAHRLGKLGNLTPAISVEGGEGTTDRRRGAGTFRQIEQAMAHLRAHGVPFGISVTVTRDNVDEVLSESFLDLFFEQQGAFYGFLFHYMPIGRRPNLDRMLTPAERVELWRRSWDVVERRGIFLFDFWNSGPVVQGCLAAGREGGYLYIDWNGDVFPCVFVPYRGANVIEAFARGESLDDVWEAPLFSRLRGWQRSYGYGAPAPTRDGDWLRPCPMRDHHVELQGLLQDLPASASPLLDPELSTALDAFGAQLATLTTPIWREHYLSDNGRSYSRRRSSRSLSR</sequence>
<name>A0A410FVR4_BIPS1</name>
<dbReference type="Pfam" id="PF13186">
    <property type="entry name" value="SPASM"/>
    <property type="match status" value="1"/>
</dbReference>
<dbReference type="PROSITE" id="PS51918">
    <property type="entry name" value="RADICAL_SAM"/>
    <property type="match status" value="1"/>
</dbReference>
<dbReference type="AlphaFoldDB" id="A0A410FVR4"/>
<dbReference type="Proteomes" id="UP000287233">
    <property type="component" value="Chromosome"/>
</dbReference>